<dbReference type="RefSeq" id="WP_090883088.1">
    <property type="nucleotide sequence ID" value="NZ_FOGG01000007.1"/>
</dbReference>
<dbReference type="CDD" id="cd00761">
    <property type="entry name" value="Glyco_tranf_GTA_type"/>
    <property type="match status" value="1"/>
</dbReference>
<dbReference type="OrthoDB" id="927791at2"/>
<dbReference type="AlphaFoldDB" id="A0A1H9N6W8"/>
<gene>
    <name evidence="2" type="ORF">SAMN04488023_10772</name>
</gene>
<reference evidence="2 3" key="1">
    <citation type="submission" date="2016-10" db="EMBL/GenBank/DDBJ databases">
        <authorList>
            <person name="de Groot N.N."/>
        </authorList>
    </citation>
    <scope>NUCLEOTIDE SEQUENCE [LARGE SCALE GENOMIC DNA]</scope>
    <source>
        <strain evidence="2 3">DSM 18610</strain>
    </source>
</reference>
<dbReference type="Pfam" id="PF00535">
    <property type="entry name" value="Glycos_transf_2"/>
    <property type="match status" value="1"/>
</dbReference>
<keyword evidence="2" id="KW-0808">Transferase</keyword>
<keyword evidence="3" id="KW-1185">Reference proteome</keyword>
<accession>A0A1H9N6W8</accession>
<feature type="domain" description="Glycosyltransferase 2-like" evidence="1">
    <location>
        <begin position="7"/>
        <end position="125"/>
    </location>
</feature>
<evidence type="ECO:0000259" key="1">
    <source>
        <dbReference type="Pfam" id="PF00535"/>
    </source>
</evidence>
<dbReference type="GO" id="GO:0016758">
    <property type="term" value="F:hexosyltransferase activity"/>
    <property type="evidence" value="ECO:0007669"/>
    <property type="project" value="UniProtKB-ARBA"/>
</dbReference>
<dbReference type="EMBL" id="FOGG01000007">
    <property type="protein sequence ID" value="SER31561.1"/>
    <property type="molecule type" value="Genomic_DNA"/>
</dbReference>
<sequence length="311" mass="35486">MSSIALCIPAFNAAWCLPRLLESANNQSIPFNEILVYDDCSTDNTREVAVKYGAKVITGRVNKGCAFGKNQLAAVAQSDWLHFHDADDELLPNFTQVAHKWINSESAPDIILLNYNYIDFNSNEPIGSANFNRNDLLDDTSKFVIVNKIVNFAICKKLSFLSIGGFNQNTEVLYNEDRAFYTRALLHQLRFDYEPIITCINYRYAQSMSASNMLKCAQAYYHVSVELANALGHRYPTEIAECFWKNAQLSAQYKDWTLTRKNIIGARKLQSKAPASGNKFFNLICTFFPMFAHQLREFNIRLLKPQLRSEQ</sequence>
<dbReference type="Gene3D" id="3.90.550.10">
    <property type="entry name" value="Spore Coat Polysaccharide Biosynthesis Protein SpsA, Chain A"/>
    <property type="match status" value="1"/>
</dbReference>
<name>A0A1H9N6W8_9SPHI</name>
<dbReference type="InterPro" id="IPR029044">
    <property type="entry name" value="Nucleotide-diphossugar_trans"/>
</dbReference>
<organism evidence="2 3">
    <name type="scientific">Pedobacter rhizosphaerae</name>
    <dbReference type="NCBI Taxonomy" id="390241"/>
    <lineage>
        <taxon>Bacteria</taxon>
        <taxon>Pseudomonadati</taxon>
        <taxon>Bacteroidota</taxon>
        <taxon>Sphingobacteriia</taxon>
        <taxon>Sphingobacteriales</taxon>
        <taxon>Sphingobacteriaceae</taxon>
        <taxon>Pedobacter</taxon>
    </lineage>
</organism>
<dbReference type="SUPFAM" id="SSF53448">
    <property type="entry name" value="Nucleotide-diphospho-sugar transferases"/>
    <property type="match status" value="1"/>
</dbReference>
<dbReference type="Proteomes" id="UP000199572">
    <property type="component" value="Unassembled WGS sequence"/>
</dbReference>
<protein>
    <submittedName>
        <fullName evidence="2">Glycosyl transferase family 2</fullName>
    </submittedName>
</protein>
<dbReference type="InterPro" id="IPR001173">
    <property type="entry name" value="Glyco_trans_2-like"/>
</dbReference>
<evidence type="ECO:0000313" key="3">
    <source>
        <dbReference type="Proteomes" id="UP000199572"/>
    </source>
</evidence>
<dbReference type="PANTHER" id="PTHR22916">
    <property type="entry name" value="GLYCOSYLTRANSFERASE"/>
    <property type="match status" value="1"/>
</dbReference>
<evidence type="ECO:0000313" key="2">
    <source>
        <dbReference type="EMBL" id="SER31561.1"/>
    </source>
</evidence>
<proteinExistence type="predicted"/>
<dbReference type="STRING" id="390241.SAMN04488023_10772"/>